<reference evidence="14" key="1">
    <citation type="submission" date="2020-07" db="EMBL/GenBank/DDBJ databases">
        <title>Genome sequence and genetic diversity analysis of an under-domesticated orphan crop, white fonio (Digitaria exilis).</title>
        <authorList>
            <person name="Bennetzen J.L."/>
            <person name="Chen S."/>
            <person name="Ma X."/>
            <person name="Wang X."/>
            <person name="Yssel A.E.J."/>
            <person name="Chaluvadi S.R."/>
            <person name="Johnson M."/>
            <person name="Gangashetty P."/>
            <person name="Hamidou F."/>
            <person name="Sanogo M.D."/>
            <person name="Zwaenepoel A."/>
            <person name="Wallace J."/>
            <person name="Van De Peer Y."/>
            <person name="Van Deynze A."/>
        </authorList>
    </citation>
    <scope>NUCLEOTIDE SEQUENCE</scope>
    <source>
        <tissue evidence="14">Leaves</tissue>
    </source>
</reference>
<dbReference type="InterPro" id="IPR049947">
    <property type="entry name" value="Cu_Am_Ox_Cu-bd"/>
</dbReference>
<evidence type="ECO:0000256" key="6">
    <source>
        <dbReference type="ARBA" id="ARBA00023157"/>
    </source>
</evidence>
<protein>
    <recommendedName>
        <fullName evidence="9">Amine oxidase</fullName>
        <ecNumber evidence="9">1.4.3.-</ecNumber>
    </recommendedName>
</protein>
<keyword evidence="2 9" id="KW-0479">Metal-binding</keyword>
<sequence length="699" mass="77321">MRPLVLPFLFVISITVTTSSHPHPLDPLSAAEITAVRAAVLSSPLVPARPLHFHYVGLDEPDKSEIISYAYGTTTSSSVLPRRAFVIARAGGESHELLVDITDKTSPSVISHAIHHGPGFPRITAEDEVAAMALPHTYPPFADSVRRRGLNLKYPPFIESLRRRGLNISDVGCGVISRGWFGSGEPSYGGARVAKMQCFIYVVGETPNFYARPLEGITFVVDLDRVAIIGYKDRVVEPVPKADGTDYRSDKVGPPFTGPVAAPGVVVQPEGRGLHIDGHLVRWANWEFHLGFDMRSATVISLASVFDADAGIRRRVLYRGFVSEIFVPYMDPEEEWYFRTFMDAGENGLGVSASSLQHGTDCPANAVYFDGYYADTDGKPVMAPDVICLFERYAGDIAWRHTENAITEVRPDVTLVVRTVVTDGNYDYILDWEFKTSGSIKCVVSLTGILEMKATSYTNVDQIKEDVHGTLLAENTIGVYHDHFITYHLDLDIDGTKNSFIKNTMVSVRNTGNPATGGAATARRSYWTVHREVVETEAEGQVNLNDAPADLLFVNPSKRTHVGNLVGYRLVPAVATATSLLADDDFPQRRASYTKKQVWVTPYNKSEKWASGLYTEEGTGDDNLAAWSKRNRRIKDEDIVLWYTVGLHHLPYQEDFPVMPAVSGGFELRPANFFERNPLIRTKPPGHGYSNCSCSIRSE</sequence>
<evidence type="ECO:0000259" key="11">
    <source>
        <dbReference type="Pfam" id="PF01179"/>
    </source>
</evidence>
<evidence type="ECO:0000259" key="12">
    <source>
        <dbReference type="Pfam" id="PF02727"/>
    </source>
</evidence>
<comment type="caution">
    <text evidence="14">The sequence shown here is derived from an EMBL/GenBank/DDBJ whole genome shotgun (WGS) entry which is preliminary data.</text>
</comment>
<dbReference type="GO" id="GO:0009308">
    <property type="term" value="P:amine metabolic process"/>
    <property type="evidence" value="ECO:0007669"/>
    <property type="project" value="UniProtKB-UniRule"/>
</dbReference>
<dbReference type="Pfam" id="PF02728">
    <property type="entry name" value="Cu_amine_oxidN3"/>
    <property type="match status" value="1"/>
</dbReference>
<evidence type="ECO:0000256" key="4">
    <source>
        <dbReference type="ARBA" id="ARBA00023002"/>
    </source>
</evidence>
<dbReference type="InterPro" id="IPR015798">
    <property type="entry name" value="Cu_amine_oxidase_C"/>
</dbReference>
<dbReference type="Pfam" id="PF02727">
    <property type="entry name" value="Cu_amine_oxidN2"/>
    <property type="match status" value="1"/>
</dbReference>
<evidence type="ECO:0000313" key="14">
    <source>
        <dbReference type="EMBL" id="KAF8690613.1"/>
    </source>
</evidence>
<dbReference type="PROSITE" id="PS01165">
    <property type="entry name" value="COPPER_AMINE_OXID_2"/>
    <property type="match status" value="1"/>
</dbReference>
<dbReference type="GO" id="GO:0005507">
    <property type="term" value="F:copper ion binding"/>
    <property type="evidence" value="ECO:0007669"/>
    <property type="project" value="InterPro"/>
</dbReference>
<dbReference type="Pfam" id="PF01179">
    <property type="entry name" value="Cu_amine_oxid"/>
    <property type="match status" value="1"/>
</dbReference>
<dbReference type="Gene3D" id="3.10.450.40">
    <property type="match status" value="2"/>
</dbReference>
<dbReference type="InterPro" id="IPR049948">
    <property type="entry name" value="Cu_Am_ox_TPQ-bd"/>
</dbReference>
<dbReference type="SUPFAM" id="SSF54416">
    <property type="entry name" value="Amine oxidase N-terminal region"/>
    <property type="match status" value="2"/>
</dbReference>
<dbReference type="InterPro" id="IPR016182">
    <property type="entry name" value="Cu_amine_oxidase_N-reg"/>
</dbReference>
<gene>
    <name evidence="14" type="ORF">HU200_040983</name>
</gene>
<keyword evidence="3 7" id="KW-0801">TPQ</keyword>
<dbReference type="FunFam" id="2.70.98.20:FF:000004">
    <property type="entry name" value="Amine oxidase"/>
    <property type="match status" value="1"/>
</dbReference>
<feature type="signal peptide" evidence="10">
    <location>
        <begin position="1"/>
        <end position="19"/>
    </location>
</feature>
<evidence type="ECO:0000256" key="5">
    <source>
        <dbReference type="ARBA" id="ARBA00023008"/>
    </source>
</evidence>
<evidence type="ECO:0000256" key="8">
    <source>
        <dbReference type="PIRSR" id="PIRSR600269-51"/>
    </source>
</evidence>
<dbReference type="SUPFAM" id="SSF49998">
    <property type="entry name" value="Amine oxidase catalytic domain"/>
    <property type="match status" value="1"/>
</dbReference>
<evidence type="ECO:0000256" key="9">
    <source>
        <dbReference type="RuleBase" id="RU000672"/>
    </source>
</evidence>
<comment type="PTM">
    <text evidence="8 9">Topaquinone (TPQ) is generated by copper-dependent autoxidation of a specific tyrosyl residue.</text>
</comment>
<feature type="chain" id="PRO_5032603722" description="Amine oxidase" evidence="10">
    <location>
        <begin position="20"/>
        <end position="699"/>
    </location>
</feature>
<feature type="active site" description="Proton acceptor" evidence="7">
    <location>
        <position position="343"/>
    </location>
</feature>
<dbReference type="PANTHER" id="PTHR10638">
    <property type="entry name" value="COPPER AMINE OXIDASE"/>
    <property type="match status" value="1"/>
</dbReference>
<feature type="modified residue" description="2',4',5'-topaquinone" evidence="8">
    <location>
        <position position="426"/>
    </location>
</feature>
<dbReference type="Gene3D" id="2.70.98.20">
    <property type="entry name" value="Copper amine oxidase, catalytic domain"/>
    <property type="match status" value="1"/>
</dbReference>
<organism evidence="14 15">
    <name type="scientific">Digitaria exilis</name>
    <dbReference type="NCBI Taxonomy" id="1010633"/>
    <lineage>
        <taxon>Eukaryota</taxon>
        <taxon>Viridiplantae</taxon>
        <taxon>Streptophyta</taxon>
        <taxon>Embryophyta</taxon>
        <taxon>Tracheophyta</taxon>
        <taxon>Spermatophyta</taxon>
        <taxon>Magnoliopsida</taxon>
        <taxon>Liliopsida</taxon>
        <taxon>Poales</taxon>
        <taxon>Poaceae</taxon>
        <taxon>PACMAD clade</taxon>
        <taxon>Panicoideae</taxon>
        <taxon>Panicodae</taxon>
        <taxon>Paniceae</taxon>
        <taxon>Anthephorinae</taxon>
        <taxon>Digitaria</taxon>
    </lineage>
</organism>
<feature type="domain" description="Copper amine oxidase N2-terminal" evidence="12">
    <location>
        <begin position="23"/>
        <end position="104"/>
    </location>
</feature>
<keyword evidence="4 9" id="KW-0560">Oxidoreductase</keyword>
<evidence type="ECO:0000256" key="7">
    <source>
        <dbReference type="PIRSR" id="PIRSR600269-50"/>
    </source>
</evidence>
<feature type="domain" description="Copper amine oxidase catalytic" evidence="11">
    <location>
        <begin position="266"/>
        <end position="679"/>
    </location>
</feature>
<evidence type="ECO:0000259" key="13">
    <source>
        <dbReference type="Pfam" id="PF02728"/>
    </source>
</evidence>
<dbReference type="Proteomes" id="UP000636709">
    <property type="component" value="Unassembled WGS sequence"/>
</dbReference>
<feature type="active site" description="Schiff-base intermediate with substrate; via topaquinone" evidence="7">
    <location>
        <position position="426"/>
    </location>
</feature>
<evidence type="ECO:0000256" key="3">
    <source>
        <dbReference type="ARBA" id="ARBA00022772"/>
    </source>
</evidence>
<dbReference type="AlphaFoldDB" id="A0A835B7U8"/>
<evidence type="ECO:0000256" key="10">
    <source>
        <dbReference type="SAM" id="SignalP"/>
    </source>
</evidence>
<keyword evidence="15" id="KW-1185">Reference proteome</keyword>
<dbReference type="GO" id="GO:0008131">
    <property type="term" value="F:primary methylamine oxidase activity"/>
    <property type="evidence" value="ECO:0007669"/>
    <property type="project" value="InterPro"/>
</dbReference>
<dbReference type="EMBL" id="JACEFO010001972">
    <property type="protein sequence ID" value="KAF8690613.1"/>
    <property type="molecule type" value="Genomic_DNA"/>
</dbReference>
<proteinExistence type="inferred from homology"/>
<evidence type="ECO:0000256" key="1">
    <source>
        <dbReference type="ARBA" id="ARBA00007983"/>
    </source>
</evidence>
<dbReference type="InterPro" id="IPR015800">
    <property type="entry name" value="Cu_amine_oxidase_N2"/>
</dbReference>
<keyword evidence="10" id="KW-0732">Signal</keyword>
<keyword evidence="6" id="KW-1015">Disulfide bond</keyword>
<evidence type="ECO:0000313" key="15">
    <source>
        <dbReference type="Proteomes" id="UP000636709"/>
    </source>
</evidence>
<comment type="cofactor">
    <cofactor evidence="9">
        <name>Cu cation</name>
        <dbReference type="ChEBI" id="CHEBI:23378"/>
    </cofactor>
    <text evidence="9">Contains 1 topaquinone per subunit.</text>
</comment>
<evidence type="ECO:0000256" key="2">
    <source>
        <dbReference type="ARBA" id="ARBA00022723"/>
    </source>
</evidence>
<name>A0A835B7U8_9POAL</name>
<dbReference type="PANTHER" id="PTHR10638:SF67">
    <property type="entry name" value="AMINE OXIDASE"/>
    <property type="match status" value="1"/>
</dbReference>
<dbReference type="InterPro" id="IPR015802">
    <property type="entry name" value="Cu_amine_oxidase_N3"/>
</dbReference>
<dbReference type="GO" id="GO:0048038">
    <property type="term" value="F:quinone binding"/>
    <property type="evidence" value="ECO:0007669"/>
    <property type="project" value="InterPro"/>
</dbReference>
<dbReference type="PROSITE" id="PS01164">
    <property type="entry name" value="COPPER_AMINE_OXID_1"/>
    <property type="match status" value="1"/>
</dbReference>
<dbReference type="OrthoDB" id="5379943at2759"/>
<dbReference type="InterPro" id="IPR036460">
    <property type="entry name" value="Cu_amine_oxidase_C_sf"/>
</dbReference>
<dbReference type="InterPro" id="IPR000269">
    <property type="entry name" value="Cu_amine_oxidase"/>
</dbReference>
<dbReference type="FunFam" id="3.10.450.40:FF:000012">
    <property type="entry name" value="Amine oxidase"/>
    <property type="match status" value="1"/>
</dbReference>
<keyword evidence="5 9" id="KW-0186">Copper</keyword>
<feature type="domain" description="Copper amine oxidase N3-terminal" evidence="13">
    <location>
        <begin position="153"/>
        <end position="236"/>
    </location>
</feature>
<accession>A0A835B7U8</accession>
<comment type="similarity">
    <text evidence="1 9">Belongs to the copper/topaquinone oxidase family.</text>
</comment>
<dbReference type="EC" id="1.4.3.-" evidence="9"/>